<feature type="compositionally biased region" description="Low complexity" evidence="7">
    <location>
        <begin position="1093"/>
        <end position="1104"/>
    </location>
</feature>
<feature type="compositionally biased region" description="Low complexity" evidence="7">
    <location>
        <begin position="225"/>
        <end position="257"/>
    </location>
</feature>
<feature type="compositionally biased region" description="Gly residues" evidence="7">
    <location>
        <begin position="390"/>
        <end position="406"/>
    </location>
</feature>
<evidence type="ECO:0000256" key="6">
    <source>
        <dbReference type="ARBA" id="ARBA00023242"/>
    </source>
</evidence>
<keyword evidence="9" id="KW-1185">Reference proteome</keyword>
<evidence type="ECO:0000256" key="7">
    <source>
        <dbReference type="SAM" id="MobiDB-lite"/>
    </source>
</evidence>
<feature type="compositionally biased region" description="Low complexity" evidence="7">
    <location>
        <begin position="420"/>
        <end position="440"/>
    </location>
</feature>
<dbReference type="InterPro" id="IPR036747">
    <property type="entry name" value="ASF1-like_sf"/>
</dbReference>
<feature type="compositionally biased region" description="Pro residues" evidence="7">
    <location>
        <begin position="699"/>
        <end position="709"/>
    </location>
</feature>
<dbReference type="PANTHER" id="PTHR12040:SF0">
    <property type="entry name" value="HISTONE CHAPERONE ASF1"/>
    <property type="match status" value="1"/>
</dbReference>
<feature type="region of interest" description="Disordered" evidence="7">
    <location>
        <begin position="887"/>
        <end position="1125"/>
    </location>
</feature>
<evidence type="ECO:0000313" key="8">
    <source>
        <dbReference type="EMBL" id="GLC47662.1"/>
    </source>
</evidence>
<feature type="compositionally biased region" description="Low complexity" evidence="7">
    <location>
        <begin position="1353"/>
        <end position="1364"/>
    </location>
</feature>
<dbReference type="InterPro" id="IPR006818">
    <property type="entry name" value="ASF1-like"/>
</dbReference>
<feature type="compositionally biased region" description="Low complexity" evidence="7">
    <location>
        <begin position="121"/>
        <end position="174"/>
    </location>
</feature>
<proteinExistence type="inferred from homology"/>
<evidence type="ECO:0000256" key="2">
    <source>
        <dbReference type="ARBA" id="ARBA00006051"/>
    </source>
</evidence>
<feature type="compositionally biased region" description="Gly residues" evidence="7">
    <location>
        <begin position="191"/>
        <end position="203"/>
    </location>
</feature>
<dbReference type="PANTHER" id="PTHR12040">
    <property type="entry name" value="ANTI-SILENCING PROTEIN 1"/>
    <property type="match status" value="1"/>
</dbReference>
<evidence type="ECO:0000313" key="9">
    <source>
        <dbReference type="Proteomes" id="UP001165080"/>
    </source>
</evidence>
<feature type="region of interest" description="Disordered" evidence="7">
    <location>
        <begin position="1291"/>
        <end position="1400"/>
    </location>
</feature>
<feature type="compositionally biased region" description="Gly residues" evidence="7">
    <location>
        <begin position="283"/>
        <end position="293"/>
    </location>
</feature>
<keyword evidence="5" id="KW-0143">Chaperone</keyword>
<feature type="compositionally biased region" description="Pro residues" evidence="7">
    <location>
        <begin position="1024"/>
        <end position="1054"/>
    </location>
</feature>
<feature type="compositionally biased region" description="Low complexity" evidence="7">
    <location>
        <begin position="1179"/>
        <end position="1199"/>
    </location>
</feature>
<dbReference type="Gene3D" id="2.60.40.1490">
    <property type="entry name" value="Histone chaperone ASF1-like"/>
    <property type="match status" value="1"/>
</dbReference>
<comment type="caution">
    <text evidence="8">The sequence shown here is derived from an EMBL/GenBank/DDBJ whole genome shotgun (WGS) entry which is preliminary data.</text>
</comment>
<sequence>MAAEPSTASLSITYLPTGDLEGSHSTATDRTPAATGGAPAPAPAAAAAAAAAAGTPGSMPSPRRGGAAAVARRPISGVDRPVLRLANPLTALLMSSFTSDLSSEELLEPTAGAAPGPPAPGASRGASPFITSQAPPAASAAAPASSSVPAPASATAAQPPAVLARPSSSASQAPAPAPLTLVSPTAAQAGRGSGTAGMAGSVGGWLHNPPPDDGGDGQRDEQRPHQQSQQLQLEQQQQQQQQVQQQPQQVQRQWQLPLPGPGSGWPGLKGTVGQRAGLTYGWSVGGPGRGVGGSSFVAGSGHAGGGESRSGVSDGGGTGGEAGVGGPGAPVAARSSSGGSEQPGLADVGGGSGGGDTHDRGAIDVAARLRGGASSTVAGSADDCGRGDGGDGSGSGAGGYGDGGGSTDAAAAGGSGGGEAPSSVGGLTGSHVSGSRSGGAASSGGGGEVGGGRSTPDEAAGLPGDSGRSHASEAANRSSGAGLGPGTSGSSSSIGRPGEDATGSDAGNAASAAGLSGGGAACAPSRTASGAGNGTAAHMANRLDPRLGPGSGPGLEPSRRPGHGPGSGPGAGWGRGCNTEPGAAPPAAAAACQPSRGTWPLIPQHQADLSRLAWLQPPRRASASAGGSVGTSGSGSSGAAGVSLGHRHRQPGAGFHPPADVSGWRSQVQPQPQPPPPPQQQRSSWQQQQQLLLLDSPPGSAPPRLPPPAAAASLTGASDGGAEPECADGGGGDGQRMAMGPPLGSLGRVQLQRLPTPFLAAQEELQPPPLGDSSTLDSTAAAAAAAGGAATMPGAGASASAPAPEPWVAESGPADRAASGAAGDTTAAAAIHCERGHCDPEAQVGSSTAGSSGGGGRSRLEVDFGAAPQHPEAHMRMPWMATMATPGGPAAAAALSTQPTRQVPGAAAAAAPLLPSVHSPSARSPPPSAPPYSSQQLATAAAPPPPPPPAAAAAGLTDADDLLHGFLRSNSGGGASASSSLYDTDSYGTAPSFSAPRTVWPLRREDHDARYDAGWRVAAGPDPGCHPPPLSPPSLPLAPPPPFPPSELPLPPLPGHLDPSLDLECVRPGPPATSAYDDETLQRLMAQDPPSHAAAPEPYEEGAPVGHGGGGGAVAPPLLDSGPWALPMPLLEAELSWASSGASEREDPEGGRNVPGGMRQRHGPQPRGAGSAAAAECSQQQQQHQQRQQQQQEPGSDAAAPLQVVPAQVPVSVKLDAESLRDVLRQCLQATMPAVCAAAAAGAVLGQGAFQAAAAAAGGGRALPGGAATTTAAAAAATAVALGGMSLPARPASRAAQPLGLPPDSALDPDPGFGAGLGGGARTQTALPPRDQELQAEPPPPPPPSQHLLGPEAPSAAATQAAQSVWRGFPAGMPPGDELFGLGPAPPQRSTSPPPPRSEFIRRNAMTTPALGPPAATAAAAAAAAAVSTTSSSWATAAWRAEAPRPFSAWSSPEKAGAAAAARPPVAAAATAAARWSPGSGRDGGGANTSGRQSLRDSLSLASFSGLLSAATKPPPPGAGAPTPAAAAAGTVTVLAYGGDGQQHGSTVSASAGVFAADATTVFRSRAAANLFEECRREIHKRAAAGPPGDGRQARAWGPATIATSASGVRPPADAVAGAPPAYGAAGGGGGSSLLSDENLGYPAAALGDVKRRRLSPLRPTDAQVEGFLSDVAARGGTVAAMTATGAVQDSGPAVRAASRVALARAEAADVLSLNPILSRYAPPSLAAMELQISASNPMAGAALSRMLAGGPGPEPWLQWQPPAHLPQPPVVNVVHNHRLGGPGLAEADMLDGAGGGWGVYRDSDRFDQELENIEVGPVMAGTFKFVLEANPPNPSQIPADDLVGVTVILLTCSYRDKEFIRVGYYVNNDYMDEELRENPPEQPRLDRLQRSILDAHPRVTRYSIPFDEPEPMEGAQPMDEDMGGQQAPGVEQVDAMMAAAAPMAAPVAAFQGQPGVFDGHGQQGPAHEMFQYVPVMGTAP</sequence>
<feature type="compositionally biased region" description="Low complexity" evidence="7">
    <location>
        <begin position="680"/>
        <end position="698"/>
    </location>
</feature>
<feature type="compositionally biased region" description="Gly residues" evidence="7">
    <location>
        <begin position="301"/>
        <end position="328"/>
    </location>
</feature>
<keyword evidence="4" id="KW-0804">Transcription</keyword>
<feature type="compositionally biased region" description="Low complexity" evidence="7">
    <location>
        <begin position="31"/>
        <end position="72"/>
    </location>
</feature>
<feature type="region of interest" description="Disordered" evidence="7">
    <location>
        <begin position="790"/>
        <end position="823"/>
    </location>
</feature>
<dbReference type="GO" id="GO:0000785">
    <property type="term" value="C:chromatin"/>
    <property type="evidence" value="ECO:0007669"/>
    <property type="project" value="TreeGrafter"/>
</dbReference>
<evidence type="ECO:0008006" key="10">
    <source>
        <dbReference type="Google" id="ProtNLM"/>
    </source>
</evidence>
<feature type="region of interest" description="Disordered" evidence="7">
    <location>
        <begin position="1904"/>
        <end position="1927"/>
    </location>
</feature>
<evidence type="ECO:0000256" key="1">
    <source>
        <dbReference type="ARBA" id="ARBA00004123"/>
    </source>
</evidence>
<gene>
    <name evidence="8" type="primary">PLEST000736</name>
    <name evidence="8" type="ORF">PLESTB_000012800</name>
</gene>
<feature type="compositionally biased region" description="Gly residues" evidence="7">
    <location>
        <begin position="563"/>
        <end position="575"/>
    </location>
</feature>
<protein>
    <recommendedName>
        <fullName evidence="10">Anti-silencing function protein 1</fullName>
    </recommendedName>
</protein>
<feature type="compositionally biased region" description="Low complexity" evidence="7">
    <location>
        <begin position="814"/>
        <end position="823"/>
    </location>
</feature>
<feature type="region of interest" description="Disordered" evidence="7">
    <location>
        <begin position="1137"/>
        <end position="1199"/>
    </location>
</feature>
<dbReference type="EMBL" id="BRXU01000001">
    <property type="protein sequence ID" value="GLC47662.1"/>
    <property type="molecule type" value="Genomic_DNA"/>
</dbReference>
<dbReference type="Pfam" id="PF04729">
    <property type="entry name" value="ASF1_hist_chap"/>
    <property type="match status" value="1"/>
</dbReference>
<feature type="compositionally biased region" description="Pro residues" evidence="7">
    <location>
        <begin position="1384"/>
        <end position="1397"/>
    </location>
</feature>
<feature type="region of interest" description="Disordered" evidence="7">
    <location>
        <begin position="839"/>
        <end position="862"/>
    </location>
</feature>
<feature type="compositionally biased region" description="Gly residues" evidence="7">
    <location>
        <begin position="627"/>
        <end position="638"/>
    </location>
</feature>
<feature type="region of interest" description="Disordered" evidence="7">
    <location>
        <begin position="108"/>
        <end position="750"/>
    </location>
</feature>
<feature type="compositionally biased region" description="Polar residues" evidence="7">
    <location>
        <begin position="981"/>
        <end position="992"/>
    </location>
</feature>
<feature type="compositionally biased region" description="Basic and acidic residues" evidence="7">
    <location>
        <begin position="1002"/>
        <end position="1013"/>
    </location>
</feature>
<feature type="region of interest" description="Disordered" evidence="7">
    <location>
        <begin position="1"/>
        <end position="72"/>
    </location>
</feature>
<feature type="compositionally biased region" description="Low complexity" evidence="7">
    <location>
        <begin position="710"/>
        <end position="724"/>
    </location>
</feature>
<name>A0A9W6B9R5_9CHLO</name>
<comment type="similarity">
    <text evidence="2">Belongs to the ASF1 family.</text>
</comment>
<evidence type="ECO:0000256" key="4">
    <source>
        <dbReference type="ARBA" id="ARBA00023163"/>
    </source>
</evidence>
<feature type="compositionally biased region" description="Polar residues" evidence="7">
    <location>
        <begin position="1"/>
        <end position="14"/>
    </location>
</feature>
<feature type="compositionally biased region" description="Low complexity" evidence="7">
    <location>
        <begin position="906"/>
        <end position="922"/>
    </location>
</feature>
<evidence type="ECO:0000256" key="5">
    <source>
        <dbReference type="ARBA" id="ARBA00023186"/>
    </source>
</evidence>
<dbReference type="SUPFAM" id="SSF101546">
    <property type="entry name" value="ASF1-like"/>
    <property type="match status" value="1"/>
</dbReference>
<dbReference type="Proteomes" id="UP001165080">
    <property type="component" value="Unassembled WGS sequence"/>
</dbReference>
<dbReference type="GO" id="GO:0006335">
    <property type="term" value="P:DNA replication-dependent chromatin assembly"/>
    <property type="evidence" value="ECO:0007669"/>
    <property type="project" value="TreeGrafter"/>
</dbReference>
<feature type="compositionally biased region" description="Low complexity" evidence="7">
    <location>
        <begin position="329"/>
        <end position="346"/>
    </location>
</feature>
<feature type="region of interest" description="Disordered" evidence="7">
    <location>
        <begin position="1470"/>
        <end position="1494"/>
    </location>
</feature>
<feature type="compositionally biased region" description="Low complexity" evidence="7">
    <location>
        <begin position="488"/>
        <end position="514"/>
    </location>
</feature>
<comment type="subcellular location">
    <subcellularLocation>
        <location evidence="1">Nucleus</location>
    </subcellularLocation>
</comment>
<feature type="compositionally biased region" description="Gly residues" evidence="7">
    <location>
        <begin position="441"/>
        <end position="453"/>
    </location>
</feature>
<evidence type="ECO:0000256" key="3">
    <source>
        <dbReference type="ARBA" id="ARBA00023015"/>
    </source>
</evidence>
<dbReference type="GO" id="GO:0042393">
    <property type="term" value="F:histone binding"/>
    <property type="evidence" value="ECO:0007669"/>
    <property type="project" value="TreeGrafter"/>
</dbReference>
<keyword evidence="6" id="KW-0539">Nucleus</keyword>
<reference evidence="8 9" key="1">
    <citation type="journal article" date="2023" name="Commun. Biol.">
        <title>Reorganization of the ancestral sex-determining regions during the evolution of trioecy in Pleodorina starrii.</title>
        <authorList>
            <person name="Takahashi K."/>
            <person name="Suzuki S."/>
            <person name="Kawai-Toyooka H."/>
            <person name="Yamamoto K."/>
            <person name="Hamaji T."/>
            <person name="Ootsuki R."/>
            <person name="Yamaguchi H."/>
            <person name="Kawachi M."/>
            <person name="Higashiyama T."/>
            <person name="Nozaki H."/>
        </authorList>
    </citation>
    <scope>NUCLEOTIDE SEQUENCE [LARGE SCALE GENOMIC DNA]</scope>
    <source>
        <strain evidence="8 9">NIES-4479</strain>
    </source>
</reference>
<dbReference type="GO" id="GO:0005634">
    <property type="term" value="C:nucleus"/>
    <property type="evidence" value="ECO:0007669"/>
    <property type="project" value="UniProtKB-SubCell"/>
</dbReference>
<organism evidence="8 9">
    <name type="scientific">Pleodorina starrii</name>
    <dbReference type="NCBI Taxonomy" id="330485"/>
    <lineage>
        <taxon>Eukaryota</taxon>
        <taxon>Viridiplantae</taxon>
        <taxon>Chlorophyta</taxon>
        <taxon>core chlorophytes</taxon>
        <taxon>Chlorophyceae</taxon>
        <taxon>CS clade</taxon>
        <taxon>Chlamydomonadales</taxon>
        <taxon>Volvocaceae</taxon>
        <taxon>Pleodorina</taxon>
    </lineage>
</organism>
<accession>A0A9W6B9R5</accession>
<keyword evidence="3" id="KW-0805">Transcription regulation</keyword>
<feature type="compositionally biased region" description="Low complexity" evidence="7">
    <location>
        <begin position="790"/>
        <end position="802"/>
    </location>
</feature>